<accession>A0AAW2BZU0</accession>
<keyword evidence="4" id="KW-1185">Reference proteome</keyword>
<dbReference type="Pfam" id="PF13456">
    <property type="entry name" value="RVT_3"/>
    <property type="match status" value="1"/>
</dbReference>
<dbReference type="Gene3D" id="3.30.420.10">
    <property type="entry name" value="Ribonuclease H-like superfamily/Ribonuclease H"/>
    <property type="match status" value="1"/>
</dbReference>
<name>A0AAW2BZU0_9ROSI</name>
<dbReference type="EMBL" id="JAZDWU010000009">
    <property type="protein sequence ID" value="KAK9991446.1"/>
    <property type="molecule type" value="Genomic_DNA"/>
</dbReference>
<evidence type="ECO:0008006" key="5">
    <source>
        <dbReference type="Google" id="ProtNLM"/>
    </source>
</evidence>
<dbReference type="InterPro" id="IPR012337">
    <property type="entry name" value="RNaseH-like_sf"/>
</dbReference>
<protein>
    <recommendedName>
        <fullName evidence="5">Reverse transcriptase zinc-binding domain-containing protein</fullName>
    </recommendedName>
</protein>
<dbReference type="Proteomes" id="UP001459277">
    <property type="component" value="Unassembled WGS sequence"/>
</dbReference>
<dbReference type="InterPro" id="IPR026960">
    <property type="entry name" value="RVT-Znf"/>
</dbReference>
<dbReference type="GO" id="GO:0004523">
    <property type="term" value="F:RNA-DNA hybrid ribonuclease activity"/>
    <property type="evidence" value="ECO:0007669"/>
    <property type="project" value="InterPro"/>
</dbReference>
<gene>
    <name evidence="3" type="ORF">SO802_026431</name>
</gene>
<evidence type="ECO:0000259" key="2">
    <source>
        <dbReference type="Pfam" id="PF13966"/>
    </source>
</evidence>
<reference evidence="3 4" key="1">
    <citation type="submission" date="2024-01" db="EMBL/GenBank/DDBJ databases">
        <title>A telomere-to-telomere, gap-free genome of sweet tea (Lithocarpus litseifolius).</title>
        <authorList>
            <person name="Zhou J."/>
        </authorList>
    </citation>
    <scope>NUCLEOTIDE SEQUENCE [LARGE SCALE GENOMIC DNA]</scope>
    <source>
        <strain evidence="3">Zhou-2022a</strain>
        <tissue evidence="3">Leaf</tissue>
    </source>
</reference>
<dbReference type="SUPFAM" id="SSF53098">
    <property type="entry name" value="Ribonuclease H-like"/>
    <property type="match status" value="1"/>
</dbReference>
<feature type="domain" description="RNase H type-1" evidence="1">
    <location>
        <begin position="303"/>
        <end position="383"/>
    </location>
</feature>
<dbReference type="PANTHER" id="PTHR47074">
    <property type="entry name" value="BNAC02G40300D PROTEIN"/>
    <property type="match status" value="1"/>
</dbReference>
<evidence type="ECO:0000313" key="4">
    <source>
        <dbReference type="Proteomes" id="UP001459277"/>
    </source>
</evidence>
<dbReference type="InterPro" id="IPR052929">
    <property type="entry name" value="RNase_H-like_EbsB-rel"/>
</dbReference>
<dbReference type="InterPro" id="IPR002156">
    <property type="entry name" value="RNaseH_domain"/>
</dbReference>
<dbReference type="Pfam" id="PF13966">
    <property type="entry name" value="zf-RVT"/>
    <property type="match status" value="1"/>
</dbReference>
<proteinExistence type="predicted"/>
<evidence type="ECO:0000259" key="1">
    <source>
        <dbReference type="Pfam" id="PF13456"/>
    </source>
</evidence>
<dbReference type="InterPro" id="IPR044730">
    <property type="entry name" value="RNase_H-like_dom_plant"/>
</dbReference>
<dbReference type="CDD" id="cd06222">
    <property type="entry name" value="RNase_H_like"/>
    <property type="match status" value="1"/>
</dbReference>
<organism evidence="3 4">
    <name type="scientific">Lithocarpus litseifolius</name>
    <dbReference type="NCBI Taxonomy" id="425828"/>
    <lineage>
        <taxon>Eukaryota</taxon>
        <taxon>Viridiplantae</taxon>
        <taxon>Streptophyta</taxon>
        <taxon>Embryophyta</taxon>
        <taxon>Tracheophyta</taxon>
        <taxon>Spermatophyta</taxon>
        <taxon>Magnoliopsida</taxon>
        <taxon>eudicotyledons</taxon>
        <taxon>Gunneridae</taxon>
        <taxon>Pentapetalae</taxon>
        <taxon>rosids</taxon>
        <taxon>fabids</taxon>
        <taxon>Fagales</taxon>
        <taxon>Fagaceae</taxon>
        <taxon>Lithocarpus</taxon>
    </lineage>
</organism>
<comment type="caution">
    <text evidence="3">The sequence shown here is derived from an EMBL/GenBank/DDBJ whole genome shotgun (WGS) entry which is preliminary data.</text>
</comment>
<evidence type="ECO:0000313" key="3">
    <source>
        <dbReference type="EMBL" id="KAK9991446.1"/>
    </source>
</evidence>
<dbReference type="AlphaFoldDB" id="A0AAW2BZU0"/>
<dbReference type="InterPro" id="IPR036397">
    <property type="entry name" value="RNaseH_sf"/>
</dbReference>
<sequence length="386" mass="44419">MAALPILKAGCCWHVGEGSSIKVQADKWLPNHPTNKILHSANEDVEDWLVSDLIDLEMHWWRRELITTIFHREDAEAICQIPLSHRRVADSIIWLHARSGGYSIKTGYHVARRVLKHEDWAESSGRSDMQKVWQALWRLKVPNRIKIFGWRLCHGILPTWVNLARRRIIRECENVCPTCAQFSETEFHVLRECLVAQDIWARSRIKLQKCHLGQQDMIQLIHYLLNRLDIEDVELFLVQAWVVWNKRNSVMHGGSVKEPSWLNRRAVEYLEEFKQAQEHLTIPMRQAEENVWRPPPHPFFKLNFDAAIFMESNSSGFGAVIWNEQGKVMAAMAAKGPPVSSSEEAETLVCRKALEFAVDVGFSELVVEGDNVNVMRAVSSSSMNLS</sequence>
<feature type="domain" description="Reverse transcriptase zinc-binding" evidence="2">
    <location>
        <begin position="120"/>
        <end position="200"/>
    </location>
</feature>
<dbReference type="GO" id="GO:0003676">
    <property type="term" value="F:nucleic acid binding"/>
    <property type="evidence" value="ECO:0007669"/>
    <property type="project" value="InterPro"/>
</dbReference>
<dbReference type="PANTHER" id="PTHR47074:SF48">
    <property type="entry name" value="POLYNUCLEOTIDYL TRANSFERASE, RIBONUCLEASE H-LIKE SUPERFAMILY PROTEIN"/>
    <property type="match status" value="1"/>
</dbReference>